<name>A0A9P4IRW3_9PEZI</name>
<accession>A0A9P4IRW3</accession>
<dbReference type="Gene3D" id="3.80.10.10">
    <property type="entry name" value="Ribonuclease Inhibitor"/>
    <property type="match status" value="2"/>
</dbReference>
<organism evidence="4 5">
    <name type="scientific">Rhizodiscina lignyota</name>
    <dbReference type="NCBI Taxonomy" id="1504668"/>
    <lineage>
        <taxon>Eukaryota</taxon>
        <taxon>Fungi</taxon>
        <taxon>Dikarya</taxon>
        <taxon>Ascomycota</taxon>
        <taxon>Pezizomycotina</taxon>
        <taxon>Dothideomycetes</taxon>
        <taxon>Pleosporomycetidae</taxon>
        <taxon>Aulographales</taxon>
        <taxon>Rhizodiscinaceae</taxon>
        <taxon>Rhizodiscina</taxon>
    </lineage>
</organism>
<dbReference type="InterPro" id="IPR032675">
    <property type="entry name" value="LRR_dom_sf"/>
</dbReference>
<dbReference type="Proteomes" id="UP000799772">
    <property type="component" value="Unassembled WGS sequence"/>
</dbReference>
<evidence type="ECO:0000256" key="1">
    <source>
        <dbReference type="ARBA" id="ARBA00022614"/>
    </source>
</evidence>
<gene>
    <name evidence="4" type="ORF">NA57DRAFT_70459</name>
</gene>
<dbReference type="Pfam" id="PF13516">
    <property type="entry name" value="LRR_6"/>
    <property type="match status" value="1"/>
</dbReference>
<keyword evidence="1" id="KW-0433">Leucine-rich repeat</keyword>
<dbReference type="InterPro" id="IPR051279">
    <property type="entry name" value="PP1-Reg/Actin-Interact_Protein"/>
</dbReference>
<keyword evidence="2" id="KW-0677">Repeat</keyword>
<evidence type="ECO:0000256" key="2">
    <source>
        <dbReference type="ARBA" id="ARBA00022737"/>
    </source>
</evidence>
<reference evidence="4" key="1">
    <citation type="journal article" date="2020" name="Stud. Mycol.">
        <title>101 Dothideomycetes genomes: a test case for predicting lifestyles and emergence of pathogens.</title>
        <authorList>
            <person name="Haridas S."/>
            <person name="Albert R."/>
            <person name="Binder M."/>
            <person name="Bloem J."/>
            <person name="Labutti K."/>
            <person name="Salamov A."/>
            <person name="Andreopoulos B."/>
            <person name="Baker S."/>
            <person name="Barry K."/>
            <person name="Bills G."/>
            <person name="Bluhm B."/>
            <person name="Cannon C."/>
            <person name="Castanera R."/>
            <person name="Culley D."/>
            <person name="Daum C."/>
            <person name="Ezra D."/>
            <person name="Gonzalez J."/>
            <person name="Henrissat B."/>
            <person name="Kuo A."/>
            <person name="Liang C."/>
            <person name="Lipzen A."/>
            <person name="Lutzoni F."/>
            <person name="Magnuson J."/>
            <person name="Mondo S."/>
            <person name="Nolan M."/>
            <person name="Ohm R."/>
            <person name="Pangilinan J."/>
            <person name="Park H.-J."/>
            <person name="Ramirez L."/>
            <person name="Alfaro M."/>
            <person name="Sun H."/>
            <person name="Tritt A."/>
            <person name="Yoshinaga Y."/>
            <person name="Zwiers L.-H."/>
            <person name="Turgeon B."/>
            <person name="Goodwin S."/>
            <person name="Spatafora J."/>
            <person name="Crous P."/>
            <person name="Grigoriev I."/>
        </authorList>
    </citation>
    <scope>NUCLEOTIDE SEQUENCE</scope>
    <source>
        <strain evidence="4">CBS 133067</strain>
    </source>
</reference>
<dbReference type="PANTHER" id="PTHR24112:SF9">
    <property type="entry name" value="PROTEIN PHOSPHATASE 1 REGULATORY SUBUNIT 37"/>
    <property type="match status" value="1"/>
</dbReference>
<proteinExistence type="inferred from homology"/>
<dbReference type="InterPro" id="IPR001611">
    <property type="entry name" value="Leu-rich_rpt"/>
</dbReference>
<keyword evidence="5" id="KW-1185">Reference proteome</keyword>
<dbReference type="OrthoDB" id="408631at2759"/>
<evidence type="ECO:0000256" key="3">
    <source>
        <dbReference type="ARBA" id="ARBA00038315"/>
    </source>
</evidence>
<protein>
    <submittedName>
        <fullName evidence="4">RNI-like protein</fullName>
    </submittedName>
</protein>
<comment type="caution">
    <text evidence="4">The sequence shown here is derived from an EMBL/GenBank/DDBJ whole genome shotgun (WGS) entry which is preliminary data.</text>
</comment>
<sequence length="555" mass="61772">MPNMYTQTLDLSNIGSEIYYTAPPRGWLSTLMSRLPNLRSLIISNTDILNHEAVGHTVEEHESLRLLTIRGCSNLTSRALVKILGATTNLYYLDVSNTTGLGISGVFEAISELRKLGILRLSQLGLKDDDILNLTRFILDLRATSTAVSPQCLQCLDLRDNRITDRIVNNLIRLGEALPSVEEPPPYNADALGEVESGKYVQAPDGGWSAFFEPRIMSRSSNTELVDRQEDVVKHVRDPEFKSPVESGVLGQGLTHVYLSGNKFTASGISGLMKSLPLQVLDCGDVQVGNKTSTSLQQDADQAFAVREILDALPVCPSLRSLRIGHQIVTGFAGHVNKSINAVVNGADSKERPYPYSWLRNQGTQWDPTVLRSQPVKIFQFSPALLSISSLILTSVPNKTSNEDMTNCLLAFLEASADMRHVSTEYQRRRGQTNRDATETEKVPIVECYLQELRLEMQSQKSHKDQYDEDTQVYDDASRNDFSFFQDENDAYVSTHKHRGSVVKENGHLQNIDVIATLSGIRRKQREQLASPKAPSSDQNGFWYGKLVVIRNATT</sequence>
<evidence type="ECO:0000313" key="4">
    <source>
        <dbReference type="EMBL" id="KAF2104243.1"/>
    </source>
</evidence>
<dbReference type="SUPFAM" id="SSF52047">
    <property type="entry name" value="RNI-like"/>
    <property type="match status" value="1"/>
</dbReference>
<evidence type="ECO:0000313" key="5">
    <source>
        <dbReference type="Proteomes" id="UP000799772"/>
    </source>
</evidence>
<dbReference type="PANTHER" id="PTHR24112">
    <property type="entry name" value="LEUCINE-RICH REPEAT, ISOFORM F-RELATED"/>
    <property type="match status" value="1"/>
</dbReference>
<dbReference type="EMBL" id="ML978121">
    <property type="protein sequence ID" value="KAF2104243.1"/>
    <property type="molecule type" value="Genomic_DNA"/>
</dbReference>
<dbReference type="AlphaFoldDB" id="A0A9P4IRW3"/>
<comment type="similarity">
    <text evidence="3">Belongs to the PPP1R37 family.</text>
</comment>